<keyword evidence="4 7" id="KW-1133">Transmembrane helix</keyword>
<comment type="caution">
    <text evidence="9">The sequence shown here is derived from an EMBL/GenBank/DDBJ whole genome shotgun (WGS) entry which is preliminary data.</text>
</comment>
<feature type="transmembrane region" description="Helical" evidence="7">
    <location>
        <begin position="25"/>
        <end position="44"/>
    </location>
</feature>
<evidence type="ECO:0000313" key="10">
    <source>
        <dbReference type="Proteomes" id="UP000323221"/>
    </source>
</evidence>
<organism evidence="9 10">
    <name type="scientific">Agrococcus sediminis</name>
    <dbReference type="NCBI Taxonomy" id="2599924"/>
    <lineage>
        <taxon>Bacteria</taxon>
        <taxon>Bacillati</taxon>
        <taxon>Actinomycetota</taxon>
        <taxon>Actinomycetes</taxon>
        <taxon>Micrococcales</taxon>
        <taxon>Microbacteriaceae</taxon>
        <taxon>Agrococcus</taxon>
    </lineage>
</organism>
<dbReference type="GO" id="GO:0016020">
    <property type="term" value="C:membrane"/>
    <property type="evidence" value="ECO:0007669"/>
    <property type="project" value="UniProtKB-SubCell"/>
</dbReference>
<dbReference type="InterPro" id="IPR050291">
    <property type="entry name" value="CDF_Transporter"/>
</dbReference>
<dbReference type="GO" id="GO:0008324">
    <property type="term" value="F:monoatomic cation transmembrane transporter activity"/>
    <property type="evidence" value="ECO:0007669"/>
    <property type="project" value="InterPro"/>
</dbReference>
<dbReference type="SUPFAM" id="SSF161111">
    <property type="entry name" value="Cation efflux protein transmembrane domain-like"/>
    <property type="match status" value="1"/>
</dbReference>
<dbReference type="InterPro" id="IPR058533">
    <property type="entry name" value="Cation_efflux_TM"/>
</dbReference>
<evidence type="ECO:0000313" key="9">
    <source>
        <dbReference type="EMBL" id="KAA6435015.1"/>
    </source>
</evidence>
<dbReference type="EMBL" id="VOIR01000012">
    <property type="protein sequence ID" value="KAA6435015.1"/>
    <property type="molecule type" value="Genomic_DNA"/>
</dbReference>
<feature type="compositionally biased region" description="Basic and acidic residues" evidence="6">
    <location>
        <begin position="317"/>
        <end position="328"/>
    </location>
</feature>
<dbReference type="Proteomes" id="UP000323221">
    <property type="component" value="Unassembled WGS sequence"/>
</dbReference>
<evidence type="ECO:0000256" key="7">
    <source>
        <dbReference type="SAM" id="Phobius"/>
    </source>
</evidence>
<dbReference type="Pfam" id="PF01545">
    <property type="entry name" value="Cation_efflux"/>
    <property type="match status" value="1"/>
</dbReference>
<evidence type="ECO:0000256" key="1">
    <source>
        <dbReference type="ARBA" id="ARBA00004141"/>
    </source>
</evidence>
<keyword evidence="5 7" id="KW-0472">Membrane</keyword>
<protein>
    <submittedName>
        <fullName evidence="9">Cation transporter</fullName>
    </submittedName>
</protein>
<gene>
    <name evidence="9" type="ORF">FQ330_04420</name>
</gene>
<feature type="transmembrane region" description="Helical" evidence="7">
    <location>
        <begin position="56"/>
        <end position="72"/>
    </location>
</feature>
<evidence type="ECO:0000256" key="5">
    <source>
        <dbReference type="ARBA" id="ARBA00023136"/>
    </source>
</evidence>
<reference evidence="9 10" key="1">
    <citation type="submission" date="2019-08" db="EMBL/GenBank/DDBJ databases">
        <title>Agrococcus lahaulensis sp. nov., isolated from a cold desert of the Indian Himalayas.</title>
        <authorList>
            <person name="Qu J.H."/>
        </authorList>
    </citation>
    <scope>NUCLEOTIDE SEQUENCE [LARGE SCALE GENOMIC DNA]</scope>
    <source>
        <strain evidence="9 10">NS18</strain>
    </source>
</reference>
<proteinExistence type="predicted"/>
<dbReference type="AlphaFoldDB" id="A0A5M8QG43"/>
<dbReference type="Gene3D" id="1.20.1510.10">
    <property type="entry name" value="Cation efflux protein transmembrane domain"/>
    <property type="match status" value="1"/>
</dbReference>
<accession>A0A5M8QG43</accession>
<name>A0A5M8QG43_9MICO</name>
<keyword evidence="2" id="KW-0813">Transport</keyword>
<evidence type="ECO:0000256" key="2">
    <source>
        <dbReference type="ARBA" id="ARBA00022448"/>
    </source>
</evidence>
<comment type="subcellular location">
    <subcellularLocation>
        <location evidence="1">Membrane</location>
        <topology evidence="1">Multi-pass membrane protein</topology>
    </subcellularLocation>
</comment>
<dbReference type="PANTHER" id="PTHR43840">
    <property type="entry name" value="MITOCHONDRIAL METAL TRANSPORTER 1-RELATED"/>
    <property type="match status" value="1"/>
</dbReference>
<evidence type="ECO:0000256" key="4">
    <source>
        <dbReference type="ARBA" id="ARBA00022989"/>
    </source>
</evidence>
<feature type="domain" description="Cation efflux protein transmembrane" evidence="8">
    <location>
        <begin position="33"/>
        <end position="227"/>
    </location>
</feature>
<evidence type="ECO:0000256" key="3">
    <source>
        <dbReference type="ARBA" id="ARBA00022692"/>
    </source>
</evidence>
<evidence type="ECO:0000259" key="8">
    <source>
        <dbReference type="Pfam" id="PF01545"/>
    </source>
</evidence>
<dbReference type="InterPro" id="IPR027469">
    <property type="entry name" value="Cation_efflux_TMD_sf"/>
</dbReference>
<feature type="transmembrane region" description="Helical" evidence="7">
    <location>
        <begin position="132"/>
        <end position="155"/>
    </location>
</feature>
<keyword evidence="10" id="KW-1185">Reference proteome</keyword>
<dbReference type="PANTHER" id="PTHR43840:SF15">
    <property type="entry name" value="MITOCHONDRIAL METAL TRANSPORTER 1-RELATED"/>
    <property type="match status" value="1"/>
</dbReference>
<sequence>MKRIGRTELPPAQEQALRKARLVEWLSLGYAAIAITLVGLVMGGSQAMRTAWIEDMLSTVPQLAFLIALAVIRRPPSQKHPYGYHRAMGIGHLVAGVALFAVGATLAFDAISGLASLEHPSIGTVRLFGTTIWLGWLMVGTMLLISAPPVILGIVKMRLAKQLHSKLLHADADMMRADWTTHAGSIVGVLGVGLGIWWLDGAAALFISAGIIWDGVKNTRASVLDLMDMRATTVDQSEPDPLIVRIEDTLRRLPWVRDAASRVRDEGHVFHVEAYVVPLRRKVKVEDVDRAVAQVTALDWRVQDVTIAVMGRLPSPEAERRDDDRSDDGAAAPE</sequence>
<feature type="region of interest" description="Disordered" evidence="6">
    <location>
        <begin position="313"/>
        <end position="334"/>
    </location>
</feature>
<dbReference type="OrthoDB" id="9806522at2"/>
<evidence type="ECO:0000256" key="6">
    <source>
        <dbReference type="SAM" id="MobiDB-lite"/>
    </source>
</evidence>
<feature type="transmembrane region" description="Helical" evidence="7">
    <location>
        <begin position="93"/>
        <end position="112"/>
    </location>
</feature>
<dbReference type="RefSeq" id="WP_146355602.1">
    <property type="nucleotide sequence ID" value="NZ_VOIR01000012.1"/>
</dbReference>
<feature type="transmembrane region" description="Helical" evidence="7">
    <location>
        <begin position="176"/>
        <end position="199"/>
    </location>
</feature>
<keyword evidence="3 7" id="KW-0812">Transmembrane</keyword>